<dbReference type="EC" id="3.4.16.4" evidence="17"/>
<evidence type="ECO:0000256" key="4">
    <source>
        <dbReference type="ARBA" id="ARBA00022475"/>
    </source>
</evidence>
<dbReference type="InterPro" id="IPR012338">
    <property type="entry name" value="Beta-lactam/transpept-like"/>
</dbReference>
<keyword evidence="9" id="KW-0133">Cell shape</keyword>
<dbReference type="Pfam" id="PF00905">
    <property type="entry name" value="Transpeptidase"/>
    <property type="match status" value="1"/>
</dbReference>
<dbReference type="GO" id="GO:0008360">
    <property type="term" value="P:regulation of cell shape"/>
    <property type="evidence" value="ECO:0007669"/>
    <property type="project" value="UniProtKB-KW"/>
</dbReference>
<evidence type="ECO:0000256" key="6">
    <source>
        <dbReference type="ARBA" id="ARBA00022670"/>
    </source>
</evidence>
<evidence type="ECO:0000256" key="2">
    <source>
        <dbReference type="ARBA" id="ARBA00004236"/>
    </source>
</evidence>
<feature type="transmembrane region" description="Helical" evidence="14">
    <location>
        <begin position="12"/>
        <end position="32"/>
    </location>
</feature>
<dbReference type="GO" id="GO:0009002">
    <property type="term" value="F:serine-type D-Ala-D-Ala carboxypeptidase activity"/>
    <property type="evidence" value="ECO:0007669"/>
    <property type="project" value="UniProtKB-EC"/>
</dbReference>
<protein>
    <submittedName>
        <fullName evidence="17">Penicillin-binding protein 2</fullName>
        <ecNumber evidence="17">3.4.16.4</ecNumber>
    </submittedName>
</protein>
<dbReference type="GO" id="GO:0008658">
    <property type="term" value="F:penicillin binding"/>
    <property type="evidence" value="ECO:0007669"/>
    <property type="project" value="InterPro"/>
</dbReference>
<keyword evidence="5" id="KW-0997">Cell inner membrane</keyword>
<evidence type="ECO:0000256" key="8">
    <source>
        <dbReference type="ARBA" id="ARBA00022801"/>
    </source>
</evidence>
<comment type="subcellular location">
    <subcellularLocation>
        <location evidence="2">Cell membrane</location>
    </subcellularLocation>
    <subcellularLocation>
        <location evidence="1">Membrane</location>
        <topology evidence="1">Single-pass membrane protein</topology>
    </subcellularLocation>
</comment>
<keyword evidence="4" id="KW-1003">Cell membrane</keyword>
<dbReference type="Gene3D" id="3.90.1310.10">
    <property type="entry name" value="Penicillin-binding protein 2a (Domain 2)"/>
    <property type="match status" value="1"/>
</dbReference>
<evidence type="ECO:0000256" key="14">
    <source>
        <dbReference type="SAM" id="Phobius"/>
    </source>
</evidence>
<evidence type="ECO:0000256" key="11">
    <source>
        <dbReference type="ARBA" id="ARBA00022989"/>
    </source>
</evidence>
<feature type="domain" description="Penicillin-binding protein dimerisation" evidence="16">
    <location>
        <begin position="59"/>
        <end position="296"/>
    </location>
</feature>
<evidence type="ECO:0000256" key="9">
    <source>
        <dbReference type="ARBA" id="ARBA00022960"/>
    </source>
</evidence>
<evidence type="ECO:0000259" key="16">
    <source>
        <dbReference type="Pfam" id="PF03717"/>
    </source>
</evidence>
<sequence length="691" mass="76073">MIFKDQNQIKRNTGRFVVLIAVTLLLAILYVFRLSNLQITKGADYAEQANKRVYRTVPISATRGEILDRYGRPFVTNKMGFSVIIDRALLQKETQNEVILRLLEEVPDENIAFTDSLPVSMPPYEYLADAEDSTKYQKQREKLTKQLDLEADATAQQLMDALVEKYDLAAFTRTEQRHLAGVRYAMELSNFSLSTPFTFATDVDLTTVTAIKERYTEFQGVDVLIEPVREFTGTVAAQILGQVGPIFKDEAEDYLAEGYQLSDTVGKEGIERTMEQYLRGKSGVKTIEQNKYGTVTNITVTEEAVPGNNIVLTLDRDLQETAENSLEKTIQNIASKNAASRKAGWDANAGSAVVLDVKTGEVLAMASYPSYDPATYYQNFTELSTDPDKPMFNRAIGGAYAPGSTFKMATAIAGLESGTVTPKDTVTCRGVYTYYSPYNYLCWLYTDTGRVHGTVNVVGALKGSCNYYFYEVARLAGIDVLVEWCEKLGFGQKTGIELPGESAGILASPAYREKQGQPWYSGDTLQAAIGQSYHLITPLQLCNYVATIVNGGTRYQPHLVKSVKSYRHDETILEVEPTVVEELGLSDSTWTAVMEGMRSVTEDGTASSVFRNYPIKVGGKTGTASVSSGSATGVFVCFAPYDDPEIAIAVVVEHGAHGNTVAPVARDIMDVYFAQKEANKNDLSPENTLIP</sequence>
<dbReference type="GO" id="GO:0009252">
    <property type="term" value="P:peptidoglycan biosynthetic process"/>
    <property type="evidence" value="ECO:0007669"/>
    <property type="project" value="UniProtKB-KW"/>
</dbReference>
<dbReference type="GO" id="GO:0005886">
    <property type="term" value="C:plasma membrane"/>
    <property type="evidence" value="ECO:0007669"/>
    <property type="project" value="UniProtKB-SubCell"/>
</dbReference>
<evidence type="ECO:0000256" key="13">
    <source>
        <dbReference type="ARBA" id="ARBA00023316"/>
    </source>
</evidence>
<keyword evidence="11 14" id="KW-1133">Transmembrane helix</keyword>
<proteinExistence type="inferred from homology"/>
<dbReference type="InterPro" id="IPR036138">
    <property type="entry name" value="PBP_dimer_sf"/>
</dbReference>
<dbReference type="GO" id="GO:0071972">
    <property type="term" value="F:peptidoglycan L,D-transpeptidase activity"/>
    <property type="evidence" value="ECO:0007669"/>
    <property type="project" value="TreeGrafter"/>
</dbReference>
<comment type="caution">
    <text evidence="17">The sequence shown here is derived from an EMBL/GenBank/DDBJ whole genome shotgun (WGS) entry which is preliminary data.</text>
</comment>
<keyword evidence="8 17" id="KW-0378">Hydrolase</keyword>
<dbReference type="Gene3D" id="3.40.710.10">
    <property type="entry name" value="DD-peptidase/beta-lactamase superfamily"/>
    <property type="match status" value="1"/>
</dbReference>
<keyword evidence="7 14" id="KW-0812">Transmembrane</keyword>
<dbReference type="PANTHER" id="PTHR30627">
    <property type="entry name" value="PEPTIDOGLYCAN D,D-TRANSPEPTIDASE"/>
    <property type="match status" value="1"/>
</dbReference>
<keyword evidence="13" id="KW-0961">Cell wall biogenesis/degradation</keyword>
<dbReference type="Pfam" id="PF03717">
    <property type="entry name" value="PBP_dimer"/>
    <property type="match status" value="1"/>
</dbReference>
<accession>A0A926HVL9</accession>
<dbReference type="PANTHER" id="PTHR30627:SF2">
    <property type="entry name" value="PEPTIDOGLYCAN D,D-TRANSPEPTIDASE MRDA"/>
    <property type="match status" value="1"/>
</dbReference>
<dbReference type="InterPro" id="IPR001460">
    <property type="entry name" value="PCN-bd_Tpept"/>
</dbReference>
<dbReference type="AlphaFoldDB" id="A0A926HVL9"/>
<dbReference type="EMBL" id="JACRSP010000005">
    <property type="protein sequence ID" value="MBC8537125.1"/>
    <property type="molecule type" value="Genomic_DNA"/>
</dbReference>
<evidence type="ECO:0000256" key="1">
    <source>
        <dbReference type="ARBA" id="ARBA00004167"/>
    </source>
</evidence>
<evidence type="ECO:0000313" key="17">
    <source>
        <dbReference type="EMBL" id="MBC8537125.1"/>
    </source>
</evidence>
<dbReference type="SUPFAM" id="SSF56601">
    <property type="entry name" value="beta-lactamase/transpeptidase-like"/>
    <property type="match status" value="1"/>
</dbReference>
<feature type="domain" description="Penicillin-binding protein transpeptidase" evidence="15">
    <location>
        <begin position="350"/>
        <end position="670"/>
    </location>
</feature>
<keyword evidence="10" id="KW-0573">Peptidoglycan synthesis</keyword>
<dbReference type="RefSeq" id="WP_249301428.1">
    <property type="nucleotide sequence ID" value="NZ_JACRSP010000005.1"/>
</dbReference>
<organism evidence="17 18">
    <name type="scientific">Feifania hominis</name>
    <dbReference type="NCBI Taxonomy" id="2763660"/>
    <lineage>
        <taxon>Bacteria</taxon>
        <taxon>Bacillati</taxon>
        <taxon>Bacillota</taxon>
        <taxon>Clostridia</taxon>
        <taxon>Eubacteriales</taxon>
        <taxon>Feifaniaceae</taxon>
        <taxon>Feifania</taxon>
    </lineage>
</organism>
<dbReference type="GO" id="GO:0006508">
    <property type="term" value="P:proteolysis"/>
    <property type="evidence" value="ECO:0007669"/>
    <property type="project" value="UniProtKB-KW"/>
</dbReference>
<gene>
    <name evidence="17" type="primary">mrdA</name>
    <name evidence="17" type="ORF">H8695_10540</name>
</gene>
<dbReference type="Gene3D" id="1.10.10.1230">
    <property type="entry name" value="Penicillin-binding protein, N-terminal non-catalytic domain, head sub-domain"/>
    <property type="match status" value="1"/>
</dbReference>
<keyword evidence="6" id="KW-0645">Protease</keyword>
<reference evidence="17" key="1">
    <citation type="submission" date="2020-08" db="EMBL/GenBank/DDBJ databases">
        <title>Genome public.</title>
        <authorList>
            <person name="Liu C."/>
            <person name="Sun Q."/>
        </authorList>
    </citation>
    <scope>NUCLEOTIDE SEQUENCE</scope>
    <source>
        <strain evidence="17">BX7</strain>
    </source>
</reference>
<evidence type="ECO:0000256" key="3">
    <source>
        <dbReference type="ARBA" id="ARBA00007171"/>
    </source>
</evidence>
<evidence type="ECO:0000256" key="7">
    <source>
        <dbReference type="ARBA" id="ARBA00022692"/>
    </source>
</evidence>
<dbReference type="InterPro" id="IPR050515">
    <property type="entry name" value="Beta-lactam/transpept"/>
</dbReference>
<evidence type="ECO:0000256" key="5">
    <source>
        <dbReference type="ARBA" id="ARBA00022519"/>
    </source>
</evidence>
<dbReference type="GO" id="GO:0071555">
    <property type="term" value="P:cell wall organization"/>
    <property type="evidence" value="ECO:0007669"/>
    <property type="project" value="UniProtKB-KW"/>
</dbReference>
<evidence type="ECO:0000259" key="15">
    <source>
        <dbReference type="Pfam" id="PF00905"/>
    </source>
</evidence>
<keyword evidence="18" id="KW-1185">Reference proteome</keyword>
<dbReference type="InterPro" id="IPR005311">
    <property type="entry name" value="PBP_dimer"/>
</dbReference>
<evidence type="ECO:0000256" key="12">
    <source>
        <dbReference type="ARBA" id="ARBA00023136"/>
    </source>
</evidence>
<keyword evidence="12 14" id="KW-0472">Membrane</keyword>
<dbReference type="SUPFAM" id="SSF56519">
    <property type="entry name" value="Penicillin binding protein dimerisation domain"/>
    <property type="match status" value="1"/>
</dbReference>
<dbReference type="Proteomes" id="UP000620366">
    <property type="component" value="Unassembled WGS sequence"/>
</dbReference>
<comment type="similarity">
    <text evidence="3">Belongs to the transpeptidase family.</text>
</comment>
<dbReference type="NCBIfam" id="TIGR03423">
    <property type="entry name" value="pbp2_mrdA"/>
    <property type="match status" value="1"/>
</dbReference>
<evidence type="ECO:0000313" key="18">
    <source>
        <dbReference type="Proteomes" id="UP000620366"/>
    </source>
</evidence>
<evidence type="ECO:0000256" key="10">
    <source>
        <dbReference type="ARBA" id="ARBA00022984"/>
    </source>
</evidence>
<name>A0A926HVL9_9FIRM</name>
<keyword evidence="17" id="KW-0121">Carboxypeptidase</keyword>
<dbReference type="InterPro" id="IPR017790">
    <property type="entry name" value="Penicillin-binding_protein_2"/>
</dbReference>